<dbReference type="RefSeq" id="WP_013325582.1">
    <property type="nucleotide sequence ID" value="NC_014502.1"/>
</dbReference>
<dbReference type="OrthoDB" id="428612at2"/>
<keyword evidence="3" id="KW-1185">Reference proteome</keyword>
<dbReference type="HOGENOM" id="CLU_164609_0_0_3"/>
<proteinExistence type="predicted"/>
<reference evidence="3" key="1">
    <citation type="journal article" date="2011" name="MBio">
        <title>Novel metabolic attributes of the genus Cyanothece, comprising a group of unicellular nitrogen-fixing Cyanobacteria.</title>
        <authorList>
            <person name="Bandyopadhyay A."/>
            <person name="Elvitigala T."/>
            <person name="Welsh E."/>
            <person name="Stockel J."/>
            <person name="Liberton M."/>
            <person name="Min H."/>
            <person name="Sherman L.A."/>
            <person name="Pakrasi H.B."/>
        </authorList>
    </citation>
    <scope>NUCLEOTIDE SEQUENCE [LARGE SCALE GENOMIC DNA]</scope>
    <source>
        <strain evidence="3">PCC 7822</strain>
        <plasmid evidence="3">Cy782203</plasmid>
    </source>
</reference>
<dbReference type="NCBIfam" id="NF041216">
    <property type="entry name" value="CU044_2847_fam"/>
    <property type="match status" value="1"/>
</dbReference>
<name>E0UNC6_GLOV7</name>
<protein>
    <recommendedName>
        <fullName evidence="1">Trypsin-co-occurring domain-containing protein</fullName>
    </recommendedName>
</protein>
<keyword evidence="2" id="KW-0614">Plasmid</keyword>
<feature type="domain" description="Trypsin-co-occurring" evidence="1">
    <location>
        <begin position="7"/>
        <end position="121"/>
    </location>
</feature>
<accession>E0UNC6</accession>
<dbReference type="KEGG" id="cyj:Cyan7822_6802"/>
<dbReference type="Proteomes" id="UP000008206">
    <property type="component" value="Plasmid Cy782203"/>
</dbReference>
<organism evidence="2 3">
    <name type="scientific">Gloeothece verrucosa (strain PCC 7822)</name>
    <name type="common">Cyanothece sp. (strain PCC 7822)</name>
    <dbReference type="NCBI Taxonomy" id="497965"/>
    <lineage>
        <taxon>Bacteria</taxon>
        <taxon>Bacillati</taxon>
        <taxon>Cyanobacteriota</taxon>
        <taxon>Cyanophyceae</taxon>
        <taxon>Oscillatoriophycideae</taxon>
        <taxon>Chroococcales</taxon>
        <taxon>Aphanothecaceae</taxon>
        <taxon>Gloeothece</taxon>
        <taxon>Gloeothece verrucosa</taxon>
    </lineage>
</organism>
<evidence type="ECO:0000313" key="2">
    <source>
        <dbReference type="EMBL" id="ADN18456.1"/>
    </source>
</evidence>
<gene>
    <name evidence="2" type="ordered locus">Cyan7822_6802</name>
</gene>
<evidence type="ECO:0000259" key="1">
    <source>
        <dbReference type="Pfam" id="PF19493"/>
    </source>
</evidence>
<dbReference type="EMBL" id="CP002201">
    <property type="protein sequence ID" value="ADN18456.1"/>
    <property type="molecule type" value="Genomic_DNA"/>
</dbReference>
<evidence type="ECO:0000313" key="3">
    <source>
        <dbReference type="Proteomes" id="UP000008206"/>
    </source>
</evidence>
<sequence>MVQLTPIQLDDDTVVYIEADDNVDVTPVVEQEQEEEELTRDSLGKGKGLGGKTAIAGSMKAIEHTIKAYTTYSLNAFKGIAAGSIDKVTLEFGIKVAGKAGIPYLTEGSADSHLKITVECSFPKKDTQP</sequence>
<geneLocation type="plasmid" evidence="2 3">
    <name>Cy782203</name>
</geneLocation>
<dbReference type="Pfam" id="PF19493">
    <property type="entry name" value="Trypco1"/>
    <property type="match status" value="1"/>
</dbReference>
<dbReference type="InterPro" id="IPR045794">
    <property type="entry name" value="Trypco1"/>
</dbReference>
<dbReference type="AlphaFoldDB" id="E0UNC6"/>